<feature type="compositionally biased region" description="Polar residues" evidence="1">
    <location>
        <begin position="74"/>
        <end position="98"/>
    </location>
</feature>
<accession>A0A183B084</accession>
<reference evidence="2 3" key="2">
    <citation type="submission" date="2018-11" db="EMBL/GenBank/DDBJ databases">
        <authorList>
            <consortium name="Pathogen Informatics"/>
        </authorList>
    </citation>
    <scope>NUCLEOTIDE SEQUENCE [LARGE SCALE GENOMIC DNA]</scope>
    <source>
        <strain evidence="2 3">Egypt</strain>
    </source>
</reference>
<keyword evidence="3" id="KW-1185">Reference proteome</keyword>
<name>A0A183B084_9TREM</name>
<dbReference type="EMBL" id="UZAN01053266">
    <property type="protein sequence ID" value="VDP89891.1"/>
    <property type="molecule type" value="Genomic_DNA"/>
</dbReference>
<dbReference type="Proteomes" id="UP000272942">
    <property type="component" value="Unassembled WGS sequence"/>
</dbReference>
<evidence type="ECO:0000313" key="4">
    <source>
        <dbReference type="WBParaSite" id="ECPE_0001265501-mRNA-1"/>
    </source>
</evidence>
<organism evidence="4">
    <name type="scientific">Echinostoma caproni</name>
    <dbReference type="NCBI Taxonomy" id="27848"/>
    <lineage>
        <taxon>Eukaryota</taxon>
        <taxon>Metazoa</taxon>
        <taxon>Spiralia</taxon>
        <taxon>Lophotrochozoa</taxon>
        <taxon>Platyhelminthes</taxon>
        <taxon>Trematoda</taxon>
        <taxon>Digenea</taxon>
        <taxon>Plagiorchiida</taxon>
        <taxon>Echinostomata</taxon>
        <taxon>Echinostomatoidea</taxon>
        <taxon>Echinostomatidae</taxon>
        <taxon>Echinostoma</taxon>
    </lineage>
</organism>
<evidence type="ECO:0000313" key="3">
    <source>
        <dbReference type="Proteomes" id="UP000272942"/>
    </source>
</evidence>
<feature type="compositionally biased region" description="Basic and acidic residues" evidence="1">
    <location>
        <begin position="18"/>
        <end position="51"/>
    </location>
</feature>
<dbReference type="WBParaSite" id="ECPE_0001265501-mRNA-1">
    <property type="protein sequence ID" value="ECPE_0001265501-mRNA-1"/>
    <property type="gene ID" value="ECPE_0001265501"/>
</dbReference>
<reference evidence="4" key="1">
    <citation type="submission" date="2016-06" db="UniProtKB">
        <authorList>
            <consortium name="WormBaseParasite"/>
        </authorList>
    </citation>
    <scope>IDENTIFICATION</scope>
</reference>
<evidence type="ECO:0000256" key="1">
    <source>
        <dbReference type="SAM" id="MobiDB-lite"/>
    </source>
</evidence>
<sequence length="120" mass="13313">MIEDGFCPPTSAILSSRSGDRRSTRERRSERSRDRDRSGHRSSRHDRERSSRSSRRSRHRSGSRTSTRREFDSPSKSPHQMISEDSQTQDGPSSSSKVTDPLAVAAARAANIAAALNSSN</sequence>
<feature type="compositionally biased region" description="Basic residues" evidence="1">
    <location>
        <begin position="52"/>
        <end position="62"/>
    </location>
</feature>
<proteinExistence type="predicted"/>
<protein>
    <submittedName>
        <fullName evidence="4">Arginine/serine-rich protein 1</fullName>
    </submittedName>
</protein>
<gene>
    <name evidence="2" type="ORF">ECPE_LOCUS12619</name>
</gene>
<evidence type="ECO:0000313" key="2">
    <source>
        <dbReference type="EMBL" id="VDP89891.1"/>
    </source>
</evidence>
<dbReference type="AlphaFoldDB" id="A0A183B084"/>
<feature type="region of interest" description="Disordered" evidence="1">
    <location>
        <begin position="1"/>
        <end position="100"/>
    </location>
</feature>